<feature type="transmembrane region" description="Helical" evidence="1">
    <location>
        <begin position="57"/>
        <end position="82"/>
    </location>
</feature>
<organism evidence="2 3">
    <name type="scientific">Candidatus Enterococcus moelleringii</name>
    <dbReference type="NCBI Taxonomy" id="2815325"/>
    <lineage>
        <taxon>Bacteria</taxon>
        <taxon>Bacillati</taxon>
        <taxon>Bacillota</taxon>
        <taxon>Bacilli</taxon>
        <taxon>Lactobacillales</taxon>
        <taxon>Enterococcaceae</taxon>
        <taxon>Enterococcus</taxon>
    </lineage>
</organism>
<feature type="transmembrane region" description="Helical" evidence="1">
    <location>
        <begin position="7"/>
        <end position="37"/>
    </location>
</feature>
<proteinExistence type="predicted"/>
<evidence type="ECO:0000256" key="1">
    <source>
        <dbReference type="SAM" id="Phobius"/>
    </source>
</evidence>
<protein>
    <recommendedName>
        <fullName evidence="4">DUF2975 domain-containing protein</fullName>
    </recommendedName>
</protein>
<comment type="caution">
    <text evidence="2">The sequence shown here is derived from an EMBL/GenBank/DDBJ whole genome shotgun (WGS) entry which is preliminary data.</text>
</comment>
<dbReference type="RefSeq" id="WP_207673593.1">
    <property type="nucleotide sequence ID" value="NZ_JAFREM010000017.1"/>
</dbReference>
<reference evidence="2 3" key="1">
    <citation type="submission" date="2021-03" db="EMBL/GenBank/DDBJ databases">
        <title>Enterococcal diversity collection.</title>
        <authorList>
            <person name="Gilmore M.S."/>
            <person name="Schwartzman J."/>
            <person name="Van Tyne D."/>
            <person name="Martin M."/>
            <person name="Earl A.M."/>
            <person name="Manson A.L."/>
            <person name="Straub T."/>
            <person name="Salamzade R."/>
            <person name="Saavedra J."/>
            <person name="Lebreton F."/>
            <person name="Prichula J."/>
            <person name="Schaufler K."/>
            <person name="Gaca A."/>
            <person name="Sgardioli B."/>
            <person name="Wagenaar J."/>
            <person name="Strong T."/>
        </authorList>
    </citation>
    <scope>NUCLEOTIDE SEQUENCE [LARGE SCALE GENOMIC DNA]</scope>
    <source>
        <strain evidence="2 3">669A</strain>
    </source>
</reference>
<evidence type="ECO:0008006" key="4">
    <source>
        <dbReference type="Google" id="ProtNLM"/>
    </source>
</evidence>
<evidence type="ECO:0000313" key="3">
    <source>
        <dbReference type="Proteomes" id="UP000664601"/>
    </source>
</evidence>
<feature type="transmembrane region" description="Helical" evidence="1">
    <location>
        <begin position="110"/>
        <end position="130"/>
    </location>
</feature>
<keyword evidence="1" id="KW-0472">Membrane</keyword>
<accession>A0ABS3LE59</accession>
<dbReference type="EMBL" id="JAFREM010000017">
    <property type="protein sequence ID" value="MBO1306664.1"/>
    <property type="molecule type" value="Genomic_DNA"/>
</dbReference>
<dbReference type="InterPro" id="IPR021354">
    <property type="entry name" value="DUF2975"/>
</dbReference>
<feature type="transmembrane region" description="Helical" evidence="1">
    <location>
        <begin position="142"/>
        <end position="163"/>
    </location>
</feature>
<evidence type="ECO:0000313" key="2">
    <source>
        <dbReference type="EMBL" id="MBO1306664.1"/>
    </source>
</evidence>
<keyword evidence="1" id="KW-0812">Transmembrane</keyword>
<gene>
    <name evidence="2" type="ORF">JZO70_10855</name>
</gene>
<name>A0ABS3LE59_9ENTE</name>
<keyword evidence="3" id="KW-1185">Reference proteome</keyword>
<dbReference type="Pfam" id="PF11188">
    <property type="entry name" value="DUF2975"/>
    <property type="match status" value="1"/>
</dbReference>
<sequence>MKKYERFILGVLAFCCFTLQVLFVLASIILVIMAFPADSRQEMFKIVSEGMVLKNSMLSVTTASVYLFAVSVVQSILMFGYLNCIRNLLQNLNDEIYFEERNLQLIKKVLIFYGASAVIEALVAGFNKINHITLLTATSPSALVYLFEGFLVVMGIYVIYMVFKHGVRLKKESDAFI</sequence>
<keyword evidence="1" id="KW-1133">Transmembrane helix</keyword>
<dbReference type="Proteomes" id="UP000664601">
    <property type="component" value="Unassembled WGS sequence"/>
</dbReference>